<feature type="region of interest" description="Disordered" evidence="4">
    <location>
        <begin position="58"/>
        <end position="161"/>
    </location>
</feature>
<protein>
    <recommendedName>
        <fullName evidence="5">HSF-type DNA-binding domain-containing protein</fullName>
    </recommendedName>
</protein>
<evidence type="ECO:0000256" key="2">
    <source>
        <dbReference type="ARBA" id="ARBA00023125"/>
    </source>
</evidence>
<proteinExistence type="predicted"/>
<evidence type="ECO:0000259" key="5">
    <source>
        <dbReference type="Pfam" id="PF00447"/>
    </source>
</evidence>
<dbReference type="Proteomes" id="UP000001449">
    <property type="component" value="Chromosome 18"/>
</dbReference>
<feature type="compositionally biased region" description="Low complexity" evidence="4">
    <location>
        <begin position="267"/>
        <end position="279"/>
    </location>
</feature>
<feature type="compositionally biased region" description="Basic and acidic residues" evidence="4">
    <location>
        <begin position="113"/>
        <end position="130"/>
    </location>
</feature>
<keyword evidence="7" id="KW-1185">Reference proteome</keyword>
<gene>
    <name evidence="6" type="ORF">THAPS_10761</name>
</gene>
<dbReference type="RefSeq" id="XP_002295502.1">
    <property type="nucleotide sequence ID" value="XM_002295466.1"/>
</dbReference>
<name>B5YLF3_THAPS</name>
<evidence type="ECO:0000313" key="7">
    <source>
        <dbReference type="Proteomes" id="UP000001449"/>
    </source>
</evidence>
<dbReference type="InterPro" id="IPR036390">
    <property type="entry name" value="WH_DNA-bd_sf"/>
</dbReference>
<keyword evidence="2" id="KW-0238">DNA-binding</keyword>
<reference evidence="6 7" key="1">
    <citation type="journal article" date="2004" name="Science">
        <title>The genome of the diatom Thalassiosira pseudonana: ecology, evolution, and metabolism.</title>
        <authorList>
            <person name="Armbrust E.V."/>
            <person name="Berges J.A."/>
            <person name="Bowler C."/>
            <person name="Green B.R."/>
            <person name="Martinez D."/>
            <person name="Putnam N.H."/>
            <person name="Zhou S."/>
            <person name="Allen A.E."/>
            <person name="Apt K.E."/>
            <person name="Bechner M."/>
            <person name="Brzezinski M.A."/>
            <person name="Chaal B.K."/>
            <person name="Chiovitti A."/>
            <person name="Davis A.K."/>
            <person name="Demarest M.S."/>
            <person name="Detter J.C."/>
            <person name="Glavina T."/>
            <person name="Goodstein D."/>
            <person name="Hadi M.Z."/>
            <person name="Hellsten U."/>
            <person name="Hildebrand M."/>
            <person name="Jenkins B.D."/>
            <person name="Jurka J."/>
            <person name="Kapitonov V.V."/>
            <person name="Kroger N."/>
            <person name="Lau W.W."/>
            <person name="Lane T.W."/>
            <person name="Larimer F.W."/>
            <person name="Lippmeier J.C."/>
            <person name="Lucas S."/>
            <person name="Medina M."/>
            <person name="Montsant A."/>
            <person name="Obornik M."/>
            <person name="Parker M.S."/>
            <person name="Palenik B."/>
            <person name="Pazour G.J."/>
            <person name="Richardson P.M."/>
            <person name="Rynearson T.A."/>
            <person name="Saito M.A."/>
            <person name="Schwartz D.C."/>
            <person name="Thamatrakoln K."/>
            <person name="Valentin K."/>
            <person name="Vardi A."/>
            <person name="Wilkerson F.P."/>
            <person name="Rokhsar D.S."/>
        </authorList>
    </citation>
    <scope>NUCLEOTIDE SEQUENCE [LARGE SCALE GENOMIC DNA]</scope>
    <source>
        <strain evidence="6 7">CCMP1335</strain>
    </source>
</reference>
<feature type="compositionally biased region" description="Polar residues" evidence="4">
    <location>
        <begin position="63"/>
        <end position="76"/>
    </location>
</feature>
<dbReference type="KEGG" id="tps:THAPS_10761"/>
<feature type="compositionally biased region" description="Basic and acidic residues" evidence="4">
    <location>
        <begin position="280"/>
        <end position="291"/>
    </location>
</feature>
<feature type="region of interest" description="Disordered" evidence="4">
    <location>
        <begin position="461"/>
        <end position="519"/>
    </location>
</feature>
<dbReference type="SUPFAM" id="SSF46785">
    <property type="entry name" value="Winged helix' DNA-binding domain"/>
    <property type="match status" value="1"/>
</dbReference>
<feature type="compositionally biased region" description="Polar residues" evidence="4">
    <location>
        <begin position="461"/>
        <end position="474"/>
    </location>
</feature>
<reference evidence="6 7" key="2">
    <citation type="journal article" date="2008" name="Nature">
        <title>The Phaeodactylum genome reveals the evolutionary history of diatom genomes.</title>
        <authorList>
            <person name="Bowler C."/>
            <person name="Allen A.E."/>
            <person name="Badger J.H."/>
            <person name="Grimwood J."/>
            <person name="Jabbari K."/>
            <person name="Kuo A."/>
            <person name="Maheswari U."/>
            <person name="Martens C."/>
            <person name="Maumus F."/>
            <person name="Otillar R.P."/>
            <person name="Rayko E."/>
            <person name="Salamov A."/>
            <person name="Vandepoele K."/>
            <person name="Beszteri B."/>
            <person name="Gruber A."/>
            <person name="Heijde M."/>
            <person name="Katinka M."/>
            <person name="Mock T."/>
            <person name="Valentin K."/>
            <person name="Verret F."/>
            <person name="Berges J.A."/>
            <person name="Brownlee C."/>
            <person name="Cadoret J.P."/>
            <person name="Chiovitti A."/>
            <person name="Choi C.J."/>
            <person name="Coesel S."/>
            <person name="De Martino A."/>
            <person name="Detter J.C."/>
            <person name="Durkin C."/>
            <person name="Falciatore A."/>
            <person name="Fournet J."/>
            <person name="Haruta M."/>
            <person name="Huysman M.J."/>
            <person name="Jenkins B.D."/>
            <person name="Jiroutova K."/>
            <person name="Jorgensen R.E."/>
            <person name="Joubert Y."/>
            <person name="Kaplan A."/>
            <person name="Kroger N."/>
            <person name="Kroth P.G."/>
            <person name="La Roche J."/>
            <person name="Lindquist E."/>
            <person name="Lommer M."/>
            <person name="Martin-Jezequel V."/>
            <person name="Lopez P.J."/>
            <person name="Lucas S."/>
            <person name="Mangogna M."/>
            <person name="McGinnis K."/>
            <person name="Medlin L.K."/>
            <person name="Montsant A."/>
            <person name="Oudot-Le Secq M.P."/>
            <person name="Napoli C."/>
            <person name="Obornik M."/>
            <person name="Parker M.S."/>
            <person name="Petit J.L."/>
            <person name="Porcel B.M."/>
            <person name="Poulsen N."/>
            <person name="Robison M."/>
            <person name="Rychlewski L."/>
            <person name="Rynearson T.A."/>
            <person name="Schmutz J."/>
            <person name="Shapiro H."/>
            <person name="Siaut M."/>
            <person name="Stanley M."/>
            <person name="Sussman M.R."/>
            <person name="Taylor A.R."/>
            <person name="Vardi A."/>
            <person name="von Dassow P."/>
            <person name="Vyverman W."/>
            <person name="Willis A."/>
            <person name="Wyrwicz L.S."/>
            <person name="Rokhsar D.S."/>
            <person name="Weissenbach J."/>
            <person name="Armbrust E.V."/>
            <person name="Green B.R."/>
            <person name="Van de Peer Y."/>
            <person name="Grigoriev I.V."/>
        </authorList>
    </citation>
    <scope>NUCLEOTIDE SEQUENCE [LARGE SCALE GENOMIC DNA]</scope>
    <source>
        <strain evidence="6 7">CCMP1335</strain>
    </source>
</reference>
<feature type="compositionally biased region" description="Polar residues" evidence="4">
    <location>
        <begin position="133"/>
        <end position="159"/>
    </location>
</feature>
<evidence type="ECO:0000313" key="6">
    <source>
        <dbReference type="EMBL" id="ACI64219.1"/>
    </source>
</evidence>
<dbReference type="HOGENOM" id="CLU_435160_0_0_1"/>
<dbReference type="PANTHER" id="PTHR10015:SF206">
    <property type="entry name" value="HSF-TYPE DNA-BINDING DOMAIN-CONTAINING PROTEIN"/>
    <property type="match status" value="1"/>
</dbReference>
<dbReference type="GeneID" id="7442164"/>
<evidence type="ECO:0000256" key="4">
    <source>
        <dbReference type="SAM" id="MobiDB-lite"/>
    </source>
</evidence>
<dbReference type="GO" id="GO:0043565">
    <property type="term" value="F:sequence-specific DNA binding"/>
    <property type="evidence" value="ECO:0007669"/>
    <property type="project" value="InterPro"/>
</dbReference>
<dbReference type="FunFam" id="1.10.10.10:FF:001607">
    <property type="entry name" value="Predicted protein"/>
    <property type="match status" value="1"/>
</dbReference>
<dbReference type="InterPro" id="IPR000232">
    <property type="entry name" value="HSF_DNA-bd"/>
</dbReference>
<dbReference type="GO" id="GO:0005634">
    <property type="term" value="C:nucleus"/>
    <property type="evidence" value="ECO:0007669"/>
    <property type="project" value="UniProtKB-SubCell"/>
</dbReference>
<sequence length="629" mass="69500">MTKKSSGEGSSTMIIYLTWMLSFSPPQQMYQMLHFRVENADDEYTPQTITFKCNAMSEDEMTPPSTQSDDNETSKNITRKSVSRASDVSSDVSALTTSDDHKAASSSQASENNDERETASDDRKPSRLEESETVNADDNGNSDGGPLSNTPPVTGTNLRPFNESFPLQLTLMLNRESEAGSESIRWLSDGDGFEIVDQNAFEKEILPKYFRLPCIFQSFVRRLYRWGFLQIEKKTSGRYVFINESFHRDNETYKQLRPRQRPKIAQGKADGAAKDGTTTSDHKSTGDETAKAPHQSSVAASTTSLFIRGSVEEAISATTNALPPQLAWAQNEITSQINSIIASYSSSPTLMSTLQTAIINVLNNPCTYGLPPVNTGPNWYRQNTPDLSIMLNQLLQAQNGSTYTSTVPTQVRDAQPAAVPTSAIVENVLRYLTQVRTSNETSTPLNELVLHAMRILAESTTRSLQSNIDTTTDARTPVSDLDQSSMHSSSDGQREDNKNCNDQTADVATSGSDDQEEKIDATNMKQSRHFMNGLLSEIPRVVATRPSTHRLHQHQHCRRNHSQYDLLLEQRGDGQQCGGVLVLARQSEEEKDQTGIYFKGCSKAPTFICFTAPKACSKAPPPTSPQSSL</sequence>
<dbReference type="GO" id="GO:0003700">
    <property type="term" value="F:DNA-binding transcription factor activity"/>
    <property type="evidence" value="ECO:0007669"/>
    <property type="project" value="InterPro"/>
</dbReference>
<feature type="compositionally biased region" description="Polar residues" evidence="4">
    <location>
        <begin position="500"/>
        <end position="512"/>
    </location>
</feature>
<dbReference type="InterPro" id="IPR036388">
    <property type="entry name" value="WH-like_DNA-bd_sf"/>
</dbReference>
<organism evidence="6 7">
    <name type="scientific">Thalassiosira pseudonana</name>
    <name type="common">Marine diatom</name>
    <name type="synonym">Cyclotella nana</name>
    <dbReference type="NCBI Taxonomy" id="35128"/>
    <lineage>
        <taxon>Eukaryota</taxon>
        <taxon>Sar</taxon>
        <taxon>Stramenopiles</taxon>
        <taxon>Ochrophyta</taxon>
        <taxon>Bacillariophyta</taxon>
        <taxon>Coscinodiscophyceae</taxon>
        <taxon>Thalassiosirophycidae</taxon>
        <taxon>Thalassiosirales</taxon>
        <taxon>Thalassiosiraceae</taxon>
        <taxon>Thalassiosira</taxon>
    </lineage>
</organism>
<keyword evidence="3" id="KW-0539">Nucleus</keyword>
<accession>B5YLF3</accession>
<feature type="region of interest" description="Disordered" evidence="4">
    <location>
        <begin position="252"/>
        <end position="297"/>
    </location>
</feature>
<feature type="compositionally biased region" description="Low complexity" evidence="4">
    <location>
        <begin position="83"/>
        <end position="97"/>
    </location>
</feature>
<comment type="subcellular location">
    <subcellularLocation>
        <location evidence="1">Nucleus</location>
    </subcellularLocation>
</comment>
<dbReference type="Pfam" id="PF00447">
    <property type="entry name" value="HSF_DNA-bind"/>
    <property type="match status" value="1"/>
</dbReference>
<dbReference type="AlphaFoldDB" id="B5YLF3"/>
<evidence type="ECO:0000256" key="3">
    <source>
        <dbReference type="ARBA" id="ARBA00023242"/>
    </source>
</evidence>
<feature type="compositionally biased region" description="Low complexity" evidence="4">
    <location>
        <begin position="479"/>
        <end position="491"/>
    </location>
</feature>
<dbReference type="OMA" id="CNAMSED"/>
<feature type="domain" description="HSF-type DNA-binding" evidence="5">
    <location>
        <begin position="165"/>
        <end position="252"/>
    </location>
</feature>
<dbReference type="InParanoid" id="B5YLF3"/>
<dbReference type="PANTHER" id="PTHR10015">
    <property type="entry name" value="HEAT SHOCK TRANSCRIPTION FACTOR"/>
    <property type="match status" value="1"/>
</dbReference>
<dbReference type="Gene3D" id="1.10.10.10">
    <property type="entry name" value="Winged helix-like DNA-binding domain superfamily/Winged helix DNA-binding domain"/>
    <property type="match status" value="1"/>
</dbReference>
<dbReference type="PaxDb" id="35128-Thaps10761"/>
<evidence type="ECO:0000256" key="1">
    <source>
        <dbReference type="ARBA" id="ARBA00004123"/>
    </source>
</evidence>
<dbReference type="EMBL" id="CP001159">
    <property type="protein sequence ID" value="ACI64219.1"/>
    <property type="molecule type" value="Genomic_DNA"/>
</dbReference>